<dbReference type="Pfam" id="PF04967">
    <property type="entry name" value="HTH_10"/>
    <property type="match status" value="1"/>
</dbReference>
<dbReference type="SUPFAM" id="SSF88659">
    <property type="entry name" value="Sigma3 and sigma4 domains of RNA polymerase sigma factors"/>
    <property type="match status" value="1"/>
</dbReference>
<keyword evidence="3" id="KW-1185">Reference proteome</keyword>
<accession>A0A2V2NFI0</accession>
<gene>
    <name evidence="2" type="ORF">DLD82_00470</name>
</gene>
<dbReference type="EMBL" id="QGMZ01000001">
    <property type="protein sequence ID" value="PWR76316.1"/>
    <property type="molecule type" value="Genomic_DNA"/>
</dbReference>
<evidence type="ECO:0000313" key="2">
    <source>
        <dbReference type="EMBL" id="PWR76316.1"/>
    </source>
</evidence>
<dbReference type="PANTHER" id="PTHR34236:SF1">
    <property type="entry name" value="DIMETHYL SULFOXIDE REDUCTASE TRANSCRIPTIONAL ACTIVATOR"/>
    <property type="match status" value="1"/>
</dbReference>
<evidence type="ECO:0000313" key="3">
    <source>
        <dbReference type="Proteomes" id="UP000245934"/>
    </source>
</evidence>
<sequence>MRKMIVECQLSGIVRRFYNKKFFEVVKSVELIRIIRLDVEKGTKLGIAKFICNPGYSLNDIEFPPGADILSVFQESGEESILLFRGTAPSSYQYFSGFLLHEIIWTTPTILTNDRIIYSVIGDEKSLNHMLRLTKTLLGEIRDISYEKATFGPYDLMQTLTKKQQEVIMLAKKQGYYQNPRKITLEDISRLSGLSKATVAEHLRKAENRIMNSLLAGYS</sequence>
<reference evidence="2 3" key="1">
    <citation type="submission" date="2018-05" db="EMBL/GenBank/DDBJ databases">
        <title>Draft genome of Methanospirillum stamsii Pt1.</title>
        <authorList>
            <person name="Dueholm M.S."/>
            <person name="Nielsen P.H."/>
            <person name="Bakmann L.F."/>
            <person name="Otzen D.E."/>
        </authorList>
    </citation>
    <scope>NUCLEOTIDE SEQUENCE [LARGE SCALE GENOMIC DNA]</scope>
    <source>
        <strain evidence="2 3">Pt1</strain>
    </source>
</reference>
<dbReference type="PANTHER" id="PTHR34236">
    <property type="entry name" value="DIMETHYL SULFOXIDE REDUCTASE TRANSCRIPTIONAL ACTIVATOR"/>
    <property type="match status" value="1"/>
</dbReference>
<dbReference type="Proteomes" id="UP000245934">
    <property type="component" value="Unassembled WGS sequence"/>
</dbReference>
<proteinExistence type="predicted"/>
<name>A0A2V2NFI0_9EURY</name>
<dbReference type="RefSeq" id="WP_109939135.1">
    <property type="nucleotide sequence ID" value="NZ_CP176366.1"/>
</dbReference>
<dbReference type="InterPro" id="IPR013324">
    <property type="entry name" value="RNA_pol_sigma_r3/r4-like"/>
</dbReference>
<protein>
    <recommendedName>
        <fullName evidence="1">HTH bat-type domain-containing protein</fullName>
    </recommendedName>
</protein>
<evidence type="ECO:0000259" key="1">
    <source>
        <dbReference type="Pfam" id="PF04967"/>
    </source>
</evidence>
<dbReference type="GeneID" id="97610342"/>
<comment type="caution">
    <text evidence="2">The sequence shown here is derived from an EMBL/GenBank/DDBJ whole genome shotgun (WGS) entry which is preliminary data.</text>
</comment>
<dbReference type="AlphaFoldDB" id="A0A2V2NFI0"/>
<dbReference type="InterPro" id="IPR007050">
    <property type="entry name" value="HTH_bacterioopsin"/>
</dbReference>
<feature type="domain" description="HTH bat-type" evidence="1">
    <location>
        <begin position="160"/>
        <end position="211"/>
    </location>
</feature>
<organism evidence="2 3">
    <name type="scientific">Methanospirillum stamsii</name>
    <dbReference type="NCBI Taxonomy" id="1277351"/>
    <lineage>
        <taxon>Archaea</taxon>
        <taxon>Methanobacteriati</taxon>
        <taxon>Methanobacteriota</taxon>
        <taxon>Stenosarchaea group</taxon>
        <taxon>Methanomicrobia</taxon>
        <taxon>Methanomicrobiales</taxon>
        <taxon>Methanospirillaceae</taxon>
        <taxon>Methanospirillum</taxon>
    </lineage>
</organism>